<dbReference type="Proteomes" id="UP001176961">
    <property type="component" value="Unassembled WGS sequence"/>
</dbReference>
<feature type="region of interest" description="Disordered" evidence="1">
    <location>
        <begin position="38"/>
        <end position="79"/>
    </location>
</feature>
<protein>
    <submittedName>
        <fullName evidence="3">Uncharacterized protein</fullName>
    </submittedName>
</protein>
<keyword evidence="2" id="KW-0732">Signal</keyword>
<gene>
    <name evidence="3" type="ORF">CYNAS_LOCUS11710</name>
</gene>
<organism evidence="3 4">
    <name type="scientific">Cylicocyclus nassatus</name>
    <name type="common">Nematode worm</name>
    <dbReference type="NCBI Taxonomy" id="53992"/>
    <lineage>
        <taxon>Eukaryota</taxon>
        <taxon>Metazoa</taxon>
        <taxon>Ecdysozoa</taxon>
        <taxon>Nematoda</taxon>
        <taxon>Chromadorea</taxon>
        <taxon>Rhabditida</taxon>
        <taxon>Rhabditina</taxon>
        <taxon>Rhabditomorpha</taxon>
        <taxon>Strongyloidea</taxon>
        <taxon>Strongylidae</taxon>
        <taxon>Cylicocyclus</taxon>
    </lineage>
</organism>
<feature type="signal peptide" evidence="2">
    <location>
        <begin position="1"/>
        <end position="18"/>
    </location>
</feature>
<proteinExistence type="predicted"/>
<sequence length="118" mass="12833">MLMSVLVLLLSVTCVVEAGDGISIKFEERQRAEVAALDDETQENANGKGGKKIAPAISNGKGVNDTTASNVNVSKPRETEKVEDGKHYFVLTILKGLKSQVLACWRTVAKRLEKQAYL</sequence>
<evidence type="ECO:0000313" key="3">
    <source>
        <dbReference type="EMBL" id="CAJ0599727.1"/>
    </source>
</evidence>
<evidence type="ECO:0000256" key="2">
    <source>
        <dbReference type="SAM" id="SignalP"/>
    </source>
</evidence>
<accession>A0AA36GX02</accession>
<evidence type="ECO:0000313" key="4">
    <source>
        <dbReference type="Proteomes" id="UP001176961"/>
    </source>
</evidence>
<dbReference type="EMBL" id="CATQJL010000223">
    <property type="protein sequence ID" value="CAJ0599727.1"/>
    <property type="molecule type" value="Genomic_DNA"/>
</dbReference>
<dbReference type="AlphaFoldDB" id="A0AA36GX02"/>
<reference evidence="3" key="1">
    <citation type="submission" date="2023-07" db="EMBL/GenBank/DDBJ databases">
        <authorList>
            <consortium name="CYATHOMIX"/>
        </authorList>
    </citation>
    <scope>NUCLEOTIDE SEQUENCE</scope>
    <source>
        <strain evidence="3">N/A</strain>
    </source>
</reference>
<keyword evidence="4" id="KW-1185">Reference proteome</keyword>
<evidence type="ECO:0000256" key="1">
    <source>
        <dbReference type="SAM" id="MobiDB-lite"/>
    </source>
</evidence>
<feature type="compositionally biased region" description="Polar residues" evidence="1">
    <location>
        <begin position="64"/>
        <end position="73"/>
    </location>
</feature>
<name>A0AA36GX02_CYLNA</name>
<feature type="chain" id="PRO_5041369551" evidence="2">
    <location>
        <begin position="19"/>
        <end position="118"/>
    </location>
</feature>
<comment type="caution">
    <text evidence="3">The sequence shown here is derived from an EMBL/GenBank/DDBJ whole genome shotgun (WGS) entry which is preliminary data.</text>
</comment>